<evidence type="ECO:0000313" key="4">
    <source>
        <dbReference type="Proteomes" id="UP001056635"/>
    </source>
</evidence>
<dbReference type="Gene3D" id="3.40.50.1240">
    <property type="entry name" value="Phosphoglycerate mutase-like"/>
    <property type="match status" value="1"/>
</dbReference>
<proteinExistence type="predicted"/>
<dbReference type="SUPFAM" id="SSF53254">
    <property type="entry name" value="Phosphoglycerate mutase-like"/>
    <property type="match status" value="1"/>
</dbReference>
<dbReference type="EMBL" id="CP082904">
    <property type="protein sequence ID" value="UQY43769.1"/>
    <property type="molecule type" value="Genomic_DNA"/>
</dbReference>
<keyword evidence="1" id="KW-0378">Hydrolase</keyword>
<dbReference type="Proteomes" id="UP001056635">
    <property type="component" value="Chromosome"/>
</dbReference>
<keyword evidence="4" id="KW-1185">Reference proteome</keyword>
<dbReference type="InterPro" id="IPR013078">
    <property type="entry name" value="His_Pase_superF_clade-1"/>
</dbReference>
<evidence type="ECO:0000313" key="3">
    <source>
        <dbReference type="EMBL" id="UQY43769.1"/>
    </source>
</evidence>
<accession>A0ABY4R6P3</accession>
<dbReference type="Pfam" id="PF00300">
    <property type="entry name" value="His_Phos_1"/>
    <property type="match status" value="2"/>
</dbReference>
<protein>
    <submittedName>
        <fullName evidence="3">Histidine phosphatase family protein</fullName>
    </submittedName>
</protein>
<evidence type="ECO:0000256" key="1">
    <source>
        <dbReference type="ARBA" id="ARBA00022801"/>
    </source>
</evidence>
<dbReference type="RefSeq" id="WP_249892430.1">
    <property type="nucleotide sequence ID" value="NZ_CP082904.1"/>
</dbReference>
<dbReference type="PANTHER" id="PTHR46517:SF1">
    <property type="entry name" value="FRUCTOSE-2,6-BISPHOSPHATASE TIGAR"/>
    <property type="match status" value="1"/>
</dbReference>
<dbReference type="PANTHER" id="PTHR46517">
    <property type="entry name" value="FRUCTOSE-2,6-BISPHOSPHATASE TIGAR"/>
    <property type="match status" value="1"/>
</dbReference>
<dbReference type="CDD" id="cd07067">
    <property type="entry name" value="HP_PGM_like"/>
    <property type="match status" value="1"/>
</dbReference>
<dbReference type="SMART" id="SM00855">
    <property type="entry name" value="PGAM"/>
    <property type="match status" value="1"/>
</dbReference>
<sequence length="266" mass="28892">MIKLIFASLLILSSATVFSAEKVPAPEKSNEEPVTIWFVRHGKTLLNTLDRVQGWADSPLTSDGKRVAEYLGAGLKGVTFDAFYSSDAGRQRETMGIIVRQLGVKHYQLNELSGLREACFGSFEGGFNRDMAAAGARQLGFSGPDVLFSRMKAGTLTVEASMNALASADPSGMTESYQQIKQRTQAALHTIINNALMSHQKNILAISSGTALQIMISDLTDNPQKNKPLPNSAVVKVVYHQGKIEVTEIGTMKYIEAGKKTLLPTR</sequence>
<name>A0ABY4R6P3_9GAMM</name>
<dbReference type="InterPro" id="IPR029033">
    <property type="entry name" value="His_PPase_superfam"/>
</dbReference>
<gene>
    <name evidence="3" type="ORF">K6958_18245</name>
</gene>
<evidence type="ECO:0000256" key="2">
    <source>
        <dbReference type="SAM" id="SignalP"/>
    </source>
</evidence>
<feature type="chain" id="PRO_5047272527" evidence="2">
    <location>
        <begin position="20"/>
        <end position="266"/>
    </location>
</feature>
<feature type="signal peptide" evidence="2">
    <location>
        <begin position="1"/>
        <end position="19"/>
    </location>
</feature>
<dbReference type="InterPro" id="IPR051695">
    <property type="entry name" value="Phosphoglycerate_Mutase"/>
</dbReference>
<reference evidence="3" key="1">
    <citation type="submission" date="2021-09" db="EMBL/GenBank/DDBJ databases">
        <title>First case of bloodstream infection caused by Mixta hanseatica sp. nov., a member of the Erwiniaceae family.</title>
        <authorList>
            <person name="Both A."/>
            <person name="Huang J."/>
            <person name="Wenzel P."/>
            <person name="Aepfelbacher M."/>
            <person name="Rohde H."/>
            <person name="Christner M."/>
            <person name="Hentschke M."/>
        </authorList>
    </citation>
    <scope>NUCLEOTIDE SEQUENCE</scope>
    <source>
        <strain evidence="3">X22927</strain>
    </source>
</reference>
<keyword evidence="2" id="KW-0732">Signal</keyword>
<organism evidence="3 4">
    <name type="scientific">Mixta hanseatica</name>
    <dbReference type="NCBI Taxonomy" id="2872648"/>
    <lineage>
        <taxon>Bacteria</taxon>
        <taxon>Pseudomonadati</taxon>
        <taxon>Pseudomonadota</taxon>
        <taxon>Gammaproteobacteria</taxon>
        <taxon>Enterobacterales</taxon>
        <taxon>Erwiniaceae</taxon>
        <taxon>Mixta</taxon>
    </lineage>
</organism>